<dbReference type="InterPro" id="IPR001841">
    <property type="entry name" value="Znf_RING"/>
</dbReference>
<dbReference type="PROSITE" id="PS50089">
    <property type="entry name" value="ZF_RING_2"/>
    <property type="match status" value="1"/>
</dbReference>
<evidence type="ECO:0000313" key="6">
    <source>
        <dbReference type="EMBL" id="PNT03871.1"/>
    </source>
</evidence>
<dbReference type="PANTHER" id="PTHR45931:SF3">
    <property type="entry name" value="RING ZINC FINGER-CONTAINING PROTEIN"/>
    <property type="match status" value="1"/>
</dbReference>
<dbReference type="GO" id="GO:0008270">
    <property type="term" value="F:zinc ion binding"/>
    <property type="evidence" value="ECO:0007669"/>
    <property type="project" value="UniProtKB-KW"/>
</dbReference>
<evidence type="ECO:0000256" key="1">
    <source>
        <dbReference type="ARBA" id="ARBA00022723"/>
    </source>
</evidence>
<name>B9I8T3_POPTR</name>
<keyword evidence="3" id="KW-0862">Zinc</keyword>
<evidence type="ECO:0000313" key="7">
    <source>
        <dbReference type="Proteomes" id="UP000006729"/>
    </source>
</evidence>
<feature type="domain" description="RING-type" evidence="5">
    <location>
        <begin position="15"/>
        <end position="52"/>
    </location>
</feature>
<dbReference type="HOGENOM" id="CLU_2965283_0_0_1"/>
<dbReference type="AlphaFoldDB" id="B9I8T3"/>
<dbReference type="Proteomes" id="UP000006729">
    <property type="component" value="Chromosome 14"/>
</dbReference>
<dbReference type="PANTHER" id="PTHR45931">
    <property type="entry name" value="SI:CH211-59O9.10"/>
    <property type="match status" value="1"/>
</dbReference>
<evidence type="ECO:0000259" key="5">
    <source>
        <dbReference type="PROSITE" id="PS50089"/>
    </source>
</evidence>
<dbReference type="InterPro" id="IPR013083">
    <property type="entry name" value="Znf_RING/FYVE/PHD"/>
</dbReference>
<keyword evidence="7" id="KW-1185">Reference proteome</keyword>
<evidence type="ECO:0000256" key="2">
    <source>
        <dbReference type="ARBA" id="ARBA00022771"/>
    </source>
</evidence>
<dbReference type="SUPFAM" id="SSF57850">
    <property type="entry name" value="RING/U-box"/>
    <property type="match status" value="1"/>
</dbReference>
<dbReference type="Gene3D" id="3.30.40.10">
    <property type="entry name" value="Zinc/RING finger domain, C3HC4 (zinc finger)"/>
    <property type="match status" value="1"/>
</dbReference>
<evidence type="ECO:0000256" key="4">
    <source>
        <dbReference type="PROSITE-ProRule" id="PRU00175"/>
    </source>
</evidence>
<dbReference type="EMBL" id="CM009303">
    <property type="protein sequence ID" value="PNT03871.1"/>
    <property type="molecule type" value="Genomic_DNA"/>
</dbReference>
<keyword evidence="2 4" id="KW-0863">Zinc-finger</keyword>
<keyword evidence="1" id="KW-0479">Metal-binding</keyword>
<dbReference type="Pfam" id="PF13639">
    <property type="entry name" value="zf-RING_2"/>
    <property type="match status" value="1"/>
</dbReference>
<protein>
    <recommendedName>
        <fullName evidence="5">RING-type domain-containing protein</fullName>
    </recommendedName>
</protein>
<organism evidence="6 7">
    <name type="scientific">Populus trichocarpa</name>
    <name type="common">Western balsam poplar</name>
    <name type="synonym">Populus balsamifera subsp. trichocarpa</name>
    <dbReference type="NCBI Taxonomy" id="3694"/>
    <lineage>
        <taxon>Eukaryota</taxon>
        <taxon>Viridiplantae</taxon>
        <taxon>Streptophyta</taxon>
        <taxon>Embryophyta</taxon>
        <taxon>Tracheophyta</taxon>
        <taxon>Spermatophyta</taxon>
        <taxon>Magnoliopsida</taxon>
        <taxon>eudicotyledons</taxon>
        <taxon>Gunneridae</taxon>
        <taxon>Pentapetalae</taxon>
        <taxon>rosids</taxon>
        <taxon>fabids</taxon>
        <taxon>Malpighiales</taxon>
        <taxon>Salicaceae</taxon>
        <taxon>Saliceae</taxon>
        <taxon>Populus</taxon>
    </lineage>
</organism>
<reference evidence="6 7" key="1">
    <citation type="journal article" date="2006" name="Science">
        <title>The genome of black cottonwood, Populus trichocarpa (Torr. &amp; Gray).</title>
        <authorList>
            <person name="Tuskan G.A."/>
            <person name="Difazio S."/>
            <person name="Jansson S."/>
            <person name="Bohlmann J."/>
            <person name="Grigoriev I."/>
            <person name="Hellsten U."/>
            <person name="Putnam N."/>
            <person name="Ralph S."/>
            <person name="Rombauts S."/>
            <person name="Salamov A."/>
            <person name="Schein J."/>
            <person name="Sterck L."/>
            <person name="Aerts A."/>
            <person name="Bhalerao R.R."/>
            <person name="Bhalerao R.P."/>
            <person name="Blaudez D."/>
            <person name="Boerjan W."/>
            <person name="Brun A."/>
            <person name="Brunner A."/>
            <person name="Busov V."/>
            <person name="Campbell M."/>
            <person name="Carlson J."/>
            <person name="Chalot M."/>
            <person name="Chapman J."/>
            <person name="Chen G.L."/>
            <person name="Cooper D."/>
            <person name="Coutinho P.M."/>
            <person name="Couturier J."/>
            <person name="Covert S."/>
            <person name="Cronk Q."/>
            <person name="Cunningham R."/>
            <person name="Davis J."/>
            <person name="Degroeve S."/>
            <person name="Dejardin A."/>
            <person name="Depamphilis C."/>
            <person name="Detter J."/>
            <person name="Dirks B."/>
            <person name="Dubchak I."/>
            <person name="Duplessis S."/>
            <person name="Ehlting J."/>
            <person name="Ellis B."/>
            <person name="Gendler K."/>
            <person name="Goodstein D."/>
            <person name="Gribskov M."/>
            <person name="Grimwood J."/>
            <person name="Groover A."/>
            <person name="Gunter L."/>
            <person name="Hamberger B."/>
            <person name="Heinze B."/>
            <person name="Helariutta Y."/>
            <person name="Henrissat B."/>
            <person name="Holligan D."/>
            <person name="Holt R."/>
            <person name="Huang W."/>
            <person name="Islam-Faridi N."/>
            <person name="Jones S."/>
            <person name="Jones-Rhoades M."/>
            <person name="Jorgensen R."/>
            <person name="Joshi C."/>
            <person name="Kangasjarvi J."/>
            <person name="Karlsson J."/>
            <person name="Kelleher C."/>
            <person name="Kirkpatrick R."/>
            <person name="Kirst M."/>
            <person name="Kohler A."/>
            <person name="Kalluri U."/>
            <person name="Larimer F."/>
            <person name="Leebens-Mack J."/>
            <person name="Leple J.C."/>
            <person name="Locascio P."/>
            <person name="Lou Y."/>
            <person name="Lucas S."/>
            <person name="Martin F."/>
            <person name="Montanini B."/>
            <person name="Napoli C."/>
            <person name="Nelson D.R."/>
            <person name="Nelson C."/>
            <person name="Nieminen K."/>
            <person name="Nilsson O."/>
            <person name="Pereda V."/>
            <person name="Peter G."/>
            <person name="Philippe R."/>
            <person name="Pilate G."/>
            <person name="Poliakov A."/>
            <person name="Razumovskaya J."/>
            <person name="Richardson P."/>
            <person name="Rinaldi C."/>
            <person name="Ritland K."/>
            <person name="Rouze P."/>
            <person name="Ryaboy D."/>
            <person name="Schmutz J."/>
            <person name="Schrader J."/>
            <person name="Segerman B."/>
            <person name="Shin H."/>
            <person name="Siddiqui A."/>
            <person name="Sterky F."/>
            <person name="Terry A."/>
            <person name="Tsai C.J."/>
            <person name="Uberbacher E."/>
            <person name="Unneberg P."/>
            <person name="Vahala J."/>
            <person name="Wall K."/>
            <person name="Wessler S."/>
            <person name="Yang G."/>
            <person name="Yin T."/>
            <person name="Douglas C."/>
            <person name="Marra M."/>
            <person name="Sandberg G."/>
            <person name="Van de Peer Y."/>
            <person name="Rokhsar D."/>
        </authorList>
    </citation>
    <scope>NUCLEOTIDE SEQUENCE [LARGE SCALE GENOMIC DNA]</scope>
    <source>
        <strain evidence="7">cv. Nisqually</strain>
    </source>
</reference>
<dbReference type="InParanoid" id="B9I8T3"/>
<gene>
    <name evidence="6" type="ORF">POPTR_014G093500</name>
</gene>
<evidence type="ECO:0000256" key="3">
    <source>
        <dbReference type="ARBA" id="ARBA00022833"/>
    </source>
</evidence>
<dbReference type="InterPro" id="IPR051834">
    <property type="entry name" value="RING_finger_E3_ligase"/>
</dbReference>
<proteinExistence type="predicted"/>
<sequence length="59" mass="7136">MMDFDVEDFHNEKSCLVCLEDFQAMSLVKRMPCCHIFHGNCIDNWLRMSHYCHEGWRIL</sequence>
<accession>B9I8T3</accession>